<evidence type="ECO:0000259" key="5">
    <source>
        <dbReference type="PROSITE" id="PS50164"/>
    </source>
</evidence>
<dbReference type="GO" id="GO:0009432">
    <property type="term" value="P:SOS response"/>
    <property type="evidence" value="ECO:0007669"/>
    <property type="project" value="UniProtKB-KW"/>
</dbReference>
<dbReference type="PROSITE" id="PS50151">
    <property type="entry name" value="UVR"/>
    <property type="match status" value="1"/>
</dbReference>
<gene>
    <name evidence="6" type="ORF">BGO89_09525</name>
</gene>
<feature type="domain" description="UVR" evidence="4">
    <location>
        <begin position="409"/>
        <end position="444"/>
    </location>
</feature>
<dbReference type="Gene3D" id="4.10.860.10">
    <property type="entry name" value="UVR domain"/>
    <property type="match status" value="1"/>
</dbReference>
<accession>A0A1M3KWX4</accession>
<dbReference type="Pfam" id="PF00929">
    <property type="entry name" value="RNase_T"/>
    <property type="match status" value="1"/>
</dbReference>
<dbReference type="SMART" id="SM00465">
    <property type="entry name" value="GIYc"/>
    <property type="match status" value="1"/>
</dbReference>
<dbReference type="GO" id="GO:0006289">
    <property type="term" value="P:nucleotide-excision repair"/>
    <property type="evidence" value="ECO:0007669"/>
    <property type="project" value="InterPro"/>
</dbReference>
<comment type="function">
    <text evidence="2">DNA polymerase III is a complex, multichain enzyme responsible for most of the replicative synthesis in bacteria. The epsilon subunit contain the editing function and is a proofreading 3'-5' exonuclease.</text>
</comment>
<protein>
    <recommendedName>
        <fullName evidence="8">GIY-YIG domain-containing protein</fullName>
    </recommendedName>
</protein>
<reference evidence="6 7" key="1">
    <citation type="submission" date="2016-09" db="EMBL/GenBank/DDBJ databases">
        <title>Genome-resolved meta-omics ties microbial dynamics to process performance in biotechnology for thiocyanate degradation.</title>
        <authorList>
            <person name="Kantor R.S."/>
            <person name="Huddy R.J."/>
            <person name="Iyer R."/>
            <person name="Thomas B.C."/>
            <person name="Brown C.T."/>
            <person name="Anantharaman K."/>
            <person name="Tringe S."/>
            <person name="Hettich R.L."/>
            <person name="Harrison S.T."/>
            <person name="Banfield J.F."/>
        </authorList>
    </citation>
    <scope>NUCLEOTIDE SEQUENCE [LARGE SCALE GENOMIC DNA]</scope>
    <source>
        <strain evidence="6">59-99</strain>
    </source>
</reference>
<dbReference type="NCBIfam" id="TIGR00573">
    <property type="entry name" value="dnaq"/>
    <property type="match status" value="1"/>
</dbReference>
<dbReference type="Gene3D" id="3.40.1440.10">
    <property type="entry name" value="GIY-YIG endonuclease"/>
    <property type="match status" value="1"/>
</dbReference>
<dbReference type="PROSITE" id="PS50164">
    <property type="entry name" value="GIY_YIG"/>
    <property type="match status" value="1"/>
</dbReference>
<dbReference type="GO" id="GO:0003677">
    <property type="term" value="F:DNA binding"/>
    <property type="evidence" value="ECO:0007669"/>
    <property type="project" value="InterPro"/>
</dbReference>
<sequence length="574" mass="65169">MFETDLALDDLRFVVADVETTGGTSGEHRIIELGYCVIEGGVIVQRVTSLVNPHQPIPEFITRMTGISDEMVASAPDEEEVIGGIARELLDERTVFVAHNVGFDWGFVKRAIIRAGEPLGEVTQLCTCKLSRRLSTGLARHDLGSVASYYGVDIMARHRALGDAEATAEALVLMIERARNEHDARSLADLLALQYAPRTQPRRETKIRAQLEPYLKELPDEPGVYYFLSTKKSLLYVGKAKSIAKRVMSYFHSTPLHSRKVSRMIRYIRHIQWVTTGTELGAMLLESREIKEKHPPYNVAGREYLPPTLMRITKEAFPRIELVDRIDQDGADYFGPFRSERMAERVMNMMIREHKLRVCDGPLHPAPEVRPCFQFHIKRCEAPCAALQTRDDYDRSVERAKDFLANVERGAISLLRDQMEACAERLDFERAALLRDGIKEIERVTLHAQDRPLAVSETNVIVVVPTQDLYSTVEVFFVRSGRLRVQRIVSTSASLDTLYQVVDDVYYTGVVDGPFTECELDELRIITSWLYHRRDRARVVHVRDQVRTDVCNDLASAVRQFSQGDPSMSGSMVR</sequence>
<comment type="subunit">
    <text evidence="3">DNA polymerase III contains a core (composed of alpha, epsilon and theta chains) that associates with a tau subunit. This core dimerizes to form the POLIII' complex. PolIII' associates with the gamma complex (composed of gamma, delta, delta', psi and chi chains) and with the beta chain to form the complete DNA polymerase III complex.</text>
</comment>
<dbReference type="InterPro" id="IPR047296">
    <property type="entry name" value="GIY-YIG_UvrC_Cho"/>
</dbReference>
<dbReference type="SUPFAM" id="SSF46600">
    <property type="entry name" value="C-terminal UvrC-binding domain of UvrB"/>
    <property type="match status" value="1"/>
</dbReference>
<dbReference type="STRING" id="1895771.BGO89_09525"/>
<dbReference type="FunFam" id="3.30.420.10:FF:000045">
    <property type="entry name" value="3'-5' exonuclease DinG"/>
    <property type="match status" value="1"/>
</dbReference>
<dbReference type="Gene3D" id="3.30.420.10">
    <property type="entry name" value="Ribonuclease H-like superfamily/Ribonuclease H"/>
    <property type="match status" value="1"/>
</dbReference>
<name>A0A1M3KWX4_9BACT</name>
<comment type="caution">
    <text evidence="6">The sequence shown here is derived from an EMBL/GenBank/DDBJ whole genome shotgun (WGS) entry which is preliminary data.</text>
</comment>
<feature type="domain" description="GIY-YIG" evidence="5">
    <location>
        <begin position="220"/>
        <end position="299"/>
    </location>
</feature>
<evidence type="ECO:0008006" key="8">
    <source>
        <dbReference type="Google" id="ProtNLM"/>
    </source>
</evidence>
<dbReference type="SMART" id="SM00479">
    <property type="entry name" value="EXOIII"/>
    <property type="match status" value="1"/>
</dbReference>
<dbReference type="InterPro" id="IPR036397">
    <property type="entry name" value="RNaseH_sf"/>
</dbReference>
<organism evidence="6 7">
    <name type="scientific">Candidatus Kapaibacterium thiocyanatum</name>
    <dbReference type="NCBI Taxonomy" id="1895771"/>
    <lineage>
        <taxon>Bacteria</taxon>
        <taxon>Pseudomonadati</taxon>
        <taxon>Candidatus Kapaibacteriota</taxon>
        <taxon>Candidatus Kapaibacteriia</taxon>
        <taxon>Candidatus Kapaibacteriales</taxon>
        <taxon>Candidatus Kapaibacteriaceae</taxon>
        <taxon>Candidatus Kapaibacterium</taxon>
    </lineage>
</organism>
<evidence type="ECO:0000313" key="7">
    <source>
        <dbReference type="Proteomes" id="UP000184233"/>
    </source>
</evidence>
<dbReference type="InterPro" id="IPR050066">
    <property type="entry name" value="UvrABC_protein_C"/>
</dbReference>
<dbReference type="InterPro" id="IPR006054">
    <property type="entry name" value="DnaQ"/>
</dbReference>
<dbReference type="GO" id="GO:0003887">
    <property type="term" value="F:DNA-directed DNA polymerase activity"/>
    <property type="evidence" value="ECO:0007669"/>
    <property type="project" value="InterPro"/>
</dbReference>
<evidence type="ECO:0000313" key="6">
    <source>
        <dbReference type="EMBL" id="OJX56764.1"/>
    </source>
</evidence>
<dbReference type="InterPro" id="IPR036876">
    <property type="entry name" value="UVR_dom_sf"/>
</dbReference>
<evidence type="ECO:0000259" key="4">
    <source>
        <dbReference type="PROSITE" id="PS50151"/>
    </source>
</evidence>
<dbReference type="InterPro" id="IPR012337">
    <property type="entry name" value="RNaseH-like_sf"/>
</dbReference>
<evidence type="ECO:0000256" key="1">
    <source>
        <dbReference type="ARBA" id="ARBA00023236"/>
    </source>
</evidence>
<dbReference type="CDD" id="cd06127">
    <property type="entry name" value="DEDDh"/>
    <property type="match status" value="1"/>
</dbReference>
<proteinExistence type="predicted"/>
<dbReference type="PANTHER" id="PTHR30562">
    <property type="entry name" value="UVRC/OXIDOREDUCTASE"/>
    <property type="match status" value="1"/>
</dbReference>
<dbReference type="InterPro" id="IPR035901">
    <property type="entry name" value="GIY-YIG_endonuc_sf"/>
</dbReference>
<dbReference type="InterPro" id="IPR013520">
    <property type="entry name" value="Ribonucl_H"/>
</dbReference>
<dbReference type="GO" id="GO:0006260">
    <property type="term" value="P:DNA replication"/>
    <property type="evidence" value="ECO:0007669"/>
    <property type="project" value="InterPro"/>
</dbReference>
<dbReference type="GO" id="GO:0004527">
    <property type="term" value="F:exonuclease activity"/>
    <property type="evidence" value="ECO:0007669"/>
    <property type="project" value="UniProtKB-ARBA"/>
</dbReference>
<dbReference type="GO" id="GO:0009380">
    <property type="term" value="C:excinuclease repair complex"/>
    <property type="evidence" value="ECO:0007669"/>
    <property type="project" value="TreeGrafter"/>
</dbReference>
<keyword evidence="1" id="KW-0227">DNA damage</keyword>
<dbReference type="AlphaFoldDB" id="A0A1M3KWX4"/>
<keyword evidence="1" id="KW-0742">SOS response</keyword>
<evidence type="ECO:0000256" key="3">
    <source>
        <dbReference type="ARBA" id="ARBA00026073"/>
    </source>
</evidence>
<dbReference type="SUPFAM" id="SSF53098">
    <property type="entry name" value="Ribonuclease H-like"/>
    <property type="match status" value="1"/>
</dbReference>
<dbReference type="Pfam" id="PF02151">
    <property type="entry name" value="UVR"/>
    <property type="match status" value="1"/>
</dbReference>
<evidence type="ECO:0000256" key="2">
    <source>
        <dbReference type="ARBA" id="ARBA00025483"/>
    </source>
</evidence>
<dbReference type="SUPFAM" id="SSF82771">
    <property type="entry name" value="GIY-YIG endonuclease"/>
    <property type="match status" value="1"/>
</dbReference>
<dbReference type="PANTHER" id="PTHR30562:SF1">
    <property type="entry name" value="UVRABC SYSTEM PROTEIN C"/>
    <property type="match status" value="1"/>
</dbReference>
<dbReference type="CDD" id="cd10434">
    <property type="entry name" value="GIY-YIG_UvrC_Cho"/>
    <property type="match status" value="1"/>
</dbReference>
<dbReference type="EMBL" id="MKVH01000024">
    <property type="protein sequence ID" value="OJX56764.1"/>
    <property type="molecule type" value="Genomic_DNA"/>
</dbReference>
<dbReference type="Proteomes" id="UP000184233">
    <property type="component" value="Unassembled WGS sequence"/>
</dbReference>
<dbReference type="InterPro" id="IPR000305">
    <property type="entry name" value="GIY-YIG_endonuc"/>
</dbReference>
<dbReference type="InterPro" id="IPR001943">
    <property type="entry name" value="UVR_dom"/>
</dbReference>